<dbReference type="EMBL" id="CP000250">
    <property type="protein sequence ID" value="ABD08387.1"/>
    <property type="molecule type" value="Genomic_DNA"/>
</dbReference>
<sequence>MSSSEDLQDQIWDRLYAQLVAFFERQGKEDAFGRGDFWVVDDNYGWPNNMVYFFNLDLMTVAHILHVQSLLADCPPWSVYLVVDVVGKETEWPPMGVTVRRHEIIDGLVRKYLPEKFKFLKIPGSRPGTGYD</sequence>
<accession>Q2ITS3</accession>
<keyword evidence="2" id="KW-1185">Reference proteome</keyword>
<dbReference type="OrthoDB" id="8265283at2"/>
<dbReference type="AlphaFoldDB" id="Q2ITS3"/>
<dbReference type="HOGENOM" id="CLU_1915478_0_0_5"/>
<evidence type="ECO:0000313" key="2">
    <source>
        <dbReference type="Proteomes" id="UP000008809"/>
    </source>
</evidence>
<reference evidence="1 2" key="1">
    <citation type="submission" date="2006-01" db="EMBL/GenBank/DDBJ databases">
        <title>Complete sequence of Rhodopseudomonas palustris HaA2.</title>
        <authorList>
            <consortium name="US DOE Joint Genome Institute"/>
            <person name="Copeland A."/>
            <person name="Lucas S."/>
            <person name="Lapidus A."/>
            <person name="Barry K."/>
            <person name="Detter J.C."/>
            <person name="Glavina T."/>
            <person name="Hammon N."/>
            <person name="Israni S."/>
            <person name="Pitluck S."/>
            <person name="Chain P."/>
            <person name="Malfatti S."/>
            <person name="Shin M."/>
            <person name="Vergez L."/>
            <person name="Schmutz J."/>
            <person name="Larimer F."/>
            <person name="Land M."/>
            <person name="Hauser L."/>
            <person name="Pelletier D.A."/>
            <person name="Kyrpides N."/>
            <person name="Anderson I."/>
            <person name="Oda Y."/>
            <person name="Harwood C.S."/>
            <person name="Richardson P."/>
        </authorList>
    </citation>
    <scope>NUCLEOTIDE SEQUENCE [LARGE SCALE GENOMIC DNA]</scope>
    <source>
        <strain evidence="1 2">HaA2</strain>
    </source>
</reference>
<gene>
    <name evidence="1" type="ordered locus">RPB_3692</name>
</gene>
<protein>
    <submittedName>
        <fullName evidence="1">Uncharacterized protein</fullName>
    </submittedName>
</protein>
<dbReference type="RefSeq" id="WP_011442571.1">
    <property type="nucleotide sequence ID" value="NC_007778.1"/>
</dbReference>
<proteinExistence type="predicted"/>
<dbReference type="eggNOG" id="ENOG50319WN">
    <property type="taxonomic scope" value="Bacteria"/>
</dbReference>
<dbReference type="Proteomes" id="UP000008809">
    <property type="component" value="Chromosome"/>
</dbReference>
<dbReference type="KEGG" id="rpb:RPB_3692"/>
<organism evidence="1 2">
    <name type="scientific">Rhodopseudomonas palustris (strain HaA2)</name>
    <dbReference type="NCBI Taxonomy" id="316058"/>
    <lineage>
        <taxon>Bacteria</taxon>
        <taxon>Pseudomonadati</taxon>
        <taxon>Pseudomonadota</taxon>
        <taxon>Alphaproteobacteria</taxon>
        <taxon>Hyphomicrobiales</taxon>
        <taxon>Nitrobacteraceae</taxon>
        <taxon>Rhodopseudomonas</taxon>
    </lineage>
</organism>
<evidence type="ECO:0000313" key="1">
    <source>
        <dbReference type="EMBL" id="ABD08387.1"/>
    </source>
</evidence>
<name>Q2ITS3_RHOP2</name>